<dbReference type="InterPro" id="IPR006683">
    <property type="entry name" value="Thioestr_dom"/>
</dbReference>
<dbReference type="CDD" id="cd03443">
    <property type="entry name" value="PaaI_thioesterase"/>
    <property type="match status" value="1"/>
</dbReference>
<evidence type="ECO:0000259" key="2">
    <source>
        <dbReference type="Pfam" id="PF03061"/>
    </source>
</evidence>
<dbReference type="PANTHER" id="PTHR21660">
    <property type="entry name" value="THIOESTERASE SUPERFAMILY MEMBER-RELATED"/>
    <property type="match status" value="1"/>
</dbReference>
<evidence type="ECO:0000256" key="1">
    <source>
        <dbReference type="ARBA" id="ARBA00022801"/>
    </source>
</evidence>
<protein>
    <submittedName>
        <fullName evidence="3">PaaI family thioesterase</fullName>
    </submittedName>
</protein>
<name>A0ABS6VWK0_9GAMM</name>
<gene>
    <name evidence="3" type="ORF">KXJ70_18030</name>
</gene>
<dbReference type="Proteomes" id="UP001166291">
    <property type="component" value="Unassembled WGS sequence"/>
</dbReference>
<keyword evidence="4" id="KW-1185">Reference proteome</keyword>
<dbReference type="PANTHER" id="PTHR21660:SF1">
    <property type="entry name" value="ACYL-COENZYME A THIOESTERASE 13"/>
    <property type="match status" value="1"/>
</dbReference>
<dbReference type="InterPro" id="IPR039298">
    <property type="entry name" value="ACOT13"/>
</dbReference>
<evidence type="ECO:0000313" key="4">
    <source>
        <dbReference type="Proteomes" id="UP001166291"/>
    </source>
</evidence>
<dbReference type="Pfam" id="PF03061">
    <property type="entry name" value="4HBT"/>
    <property type="match status" value="1"/>
</dbReference>
<comment type="caution">
    <text evidence="3">The sequence shown here is derived from an EMBL/GenBank/DDBJ whole genome shotgun (WGS) entry which is preliminary data.</text>
</comment>
<accession>A0ABS6VWK0</accession>
<dbReference type="RefSeq" id="WP_219044949.1">
    <property type="nucleotide sequence ID" value="NZ_JAHWDQ010000007.1"/>
</dbReference>
<proteinExistence type="predicted"/>
<feature type="domain" description="Thioesterase" evidence="2">
    <location>
        <begin position="54"/>
        <end position="126"/>
    </location>
</feature>
<reference evidence="3" key="1">
    <citation type="submission" date="2021-07" db="EMBL/GenBank/DDBJ databases">
        <title>Zhongshania sp. CAU 1632 isolated from seawater.</title>
        <authorList>
            <person name="Kim W."/>
        </authorList>
    </citation>
    <scope>NUCLEOTIDE SEQUENCE</scope>
    <source>
        <strain evidence="3">CAU 1632</strain>
    </source>
</reference>
<organism evidence="3 4">
    <name type="scientific">Zhongshania aquimaris</name>
    <dbReference type="NCBI Taxonomy" id="2857107"/>
    <lineage>
        <taxon>Bacteria</taxon>
        <taxon>Pseudomonadati</taxon>
        <taxon>Pseudomonadota</taxon>
        <taxon>Gammaproteobacteria</taxon>
        <taxon>Cellvibrionales</taxon>
        <taxon>Spongiibacteraceae</taxon>
        <taxon>Zhongshania</taxon>
    </lineage>
</organism>
<dbReference type="EMBL" id="JAHWDQ010000007">
    <property type="protein sequence ID" value="MBW2942703.1"/>
    <property type="molecule type" value="Genomic_DNA"/>
</dbReference>
<keyword evidence="1" id="KW-0378">Hydrolase</keyword>
<sequence length="145" mass="16251">MSQDVELPIQAIPDGWTRREFKGIPASVEALWTRRDGDAWRYAVALDERHENAQGYIHGGVLSTFADHAMSLMVWEASGRANCTTVQMNSHFLSAIKAPSFVEIDTTITKRGRQMIFVRAMLHVSGEAVMEVTGVWRVFAKDAKI</sequence>
<evidence type="ECO:0000313" key="3">
    <source>
        <dbReference type="EMBL" id="MBW2942703.1"/>
    </source>
</evidence>